<evidence type="ECO:0000256" key="2">
    <source>
        <dbReference type="ARBA" id="ARBA00023015"/>
    </source>
</evidence>
<dbReference type="PRINTS" id="PR00039">
    <property type="entry name" value="HTHLYSR"/>
</dbReference>
<sequence>MVDVDLRKLRYFVAVAEHLHFGRAARALYIAQPVLSRQIRALEDELGAQLFVRDRRSTELTAAGAQLLADARPLLASANALRRRVIRASRDADTFTVGFMPGLIVTEPVRALRERHPGLTVELVRTTWDDQVEVIRDGRVDAGFVRMPIDRHGLRVRPLYTEPRVVVLAAEHRLAGKESVEIADLADERLSQDPDAVPEWRDIATRSRDVAPVFRSVEEKLEHVAAGYGIVVLPLSVATFYTRPDIAYVPVRGLAPNQVCLAWAVERRDPLFDEFAELAAVR</sequence>
<keyword evidence="3" id="KW-0238">DNA-binding</keyword>
<dbReference type="CDD" id="cd08414">
    <property type="entry name" value="PBP2_LTTR_aromatics_like"/>
    <property type="match status" value="1"/>
</dbReference>
<dbReference type="KEGG" id="nah:F5544_16125"/>
<dbReference type="Gene3D" id="3.40.190.10">
    <property type="entry name" value="Periplasmic binding protein-like II"/>
    <property type="match status" value="2"/>
</dbReference>
<keyword evidence="4" id="KW-0010">Activator</keyword>
<dbReference type="Gene3D" id="1.10.10.10">
    <property type="entry name" value="Winged helix-like DNA-binding domain superfamily/Winged helix DNA-binding domain"/>
    <property type="match status" value="1"/>
</dbReference>
<accession>A0A6G9YCV3</accession>
<dbReference type="Pfam" id="PF00126">
    <property type="entry name" value="HTH_1"/>
    <property type="match status" value="1"/>
</dbReference>
<keyword evidence="5" id="KW-0804">Transcription</keyword>
<dbReference type="InterPro" id="IPR036390">
    <property type="entry name" value="WH_DNA-bd_sf"/>
</dbReference>
<dbReference type="GO" id="GO:0003700">
    <property type="term" value="F:DNA-binding transcription factor activity"/>
    <property type="evidence" value="ECO:0007669"/>
    <property type="project" value="InterPro"/>
</dbReference>
<dbReference type="EMBL" id="CP046172">
    <property type="protein sequence ID" value="QIS11105.1"/>
    <property type="molecule type" value="Genomic_DNA"/>
</dbReference>
<dbReference type="GO" id="GO:0032993">
    <property type="term" value="C:protein-DNA complex"/>
    <property type="evidence" value="ECO:0007669"/>
    <property type="project" value="TreeGrafter"/>
</dbReference>
<keyword evidence="2" id="KW-0805">Transcription regulation</keyword>
<evidence type="ECO:0000256" key="4">
    <source>
        <dbReference type="ARBA" id="ARBA00023159"/>
    </source>
</evidence>
<name>A0A6G9YCV3_9NOCA</name>
<gene>
    <name evidence="7" type="ORF">F5544_16125</name>
</gene>
<dbReference type="Proteomes" id="UP000503540">
    <property type="component" value="Chromosome"/>
</dbReference>
<evidence type="ECO:0000313" key="8">
    <source>
        <dbReference type="Proteomes" id="UP000503540"/>
    </source>
</evidence>
<dbReference type="PANTHER" id="PTHR30346">
    <property type="entry name" value="TRANSCRIPTIONAL DUAL REGULATOR HCAR-RELATED"/>
    <property type="match status" value="1"/>
</dbReference>
<evidence type="ECO:0000256" key="3">
    <source>
        <dbReference type="ARBA" id="ARBA00023125"/>
    </source>
</evidence>
<reference evidence="7 8" key="1">
    <citation type="journal article" date="2019" name="ACS Chem. Biol.">
        <title>Identification and Mobilization of a Cryptic Antibiotic Biosynthesis Gene Locus from a Human-Pathogenic Nocardia Isolate.</title>
        <authorList>
            <person name="Herisse M."/>
            <person name="Ishida K."/>
            <person name="Porter J.L."/>
            <person name="Howden B."/>
            <person name="Hertweck C."/>
            <person name="Stinear T.P."/>
            <person name="Pidot S.J."/>
        </authorList>
    </citation>
    <scope>NUCLEOTIDE SEQUENCE [LARGE SCALE GENOMIC DNA]</scope>
    <source>
        <strain evidence="7 8">AUSMDU00012717</strain>
    </source>
</reference>
<dbReference type="AlphaFoldDB" id="A0A6G9YCV3"/>
<evidence type="ECO:0000256" key="1">
    <source>
        <dbReference type="ARBA" id="ARBA00009437"/>
    </source>
</evidence>
<dbReference type="FunFam" id="1.10.10.10:FF:000001">
    <property type="entry name" value="LysR family transcriptional regulator"/>
    <property type="match status" value="1"/>
</dbReference>
<organism evidence="7 8">
    <name type="scientific">Nocardia arthritidis</name>
    <dbReference type="NCBI Taxonomy" id="228602"/>
    <lineage>
        <taxon>Bacteria</taxon>
        <taxon>Bacillati</taxon>
        <taxon>Actinomycetota</taxon>
        <taxon>Actinomycetes</taxon>
        <taxon>Mycobacteriales</taxon>
        <taxon>Nocardiaceae</taxon>
        <taxon>Nocardia</taxon>
    </lineage>
</organism>
<dbReference type="InterPro" id="IPR005119">
    <property type="entry name" value="LysR_subst-bd"/>
</dbReference>
<dbReference type="PROSITE" id="PS50931">
    <property type="entry name" value="HTH_LYSR"/>
    <property type="match status" value="1"/>
</dbReference>
<evidence type="ECO:0000259" key="6">
    <source>
        <dbReference type="PROSITE" id="PS50931"/>
    </source>
</evidence>
<dbReference type="InterPro" id="IPR036388">
    <property type="entry name" value="WH-like_DNA-bd_sf"/>
</dbReference>
<evidence type="ECO:0000313" key="7">
    <source>
        <dbReference type="EMBL" id="QIS11105.1"/>
    </source>
</evidence>
<keyword evidence="8" id="KW-1185">Reference proteome</keyword>
<comment type="similarity">
    <text evidence="1">Belongs to the LysR transcriptional regulatory family.</text>
</comment>
<evidence type="ECO:0000256" key="5">
    <source>
        <dbReference type="ARBA" id="ARBA00023163"/>
    </source>
</evidence>
<protein>
    <submittedName>
        <fullName evidence="7">LysR family transcriptional regulator</fullName>
    </submittedName>
</protein>
<dbReference type="RefSeq" id="WP_203217574.1">
    <property type="nucleotide sequence ID" value="NZ_CP046172.1"/>
</dbReference>
<dbReference type="SUPFAM" id="SSF46785">
    <property type="entry name" value="Winged helix' DNA-binding domain"/>
    <property type="match status" value="1"/>
</dbReference>
<feature type="domain" description="HTH lysR-type" evidence="6">
    <location>
        <begin position="4"/>
        <end position="61"/>
    </location>
</feature>
<proteinExistence type="inferred from homology"/>
<dbReference type="Pfam" id="PF03466">
    <property type="entry name" value="LysR_substrate"/>
    <property type="match status" value="1"/>
</dbReference>
<dbReference type="InterPro" id="IPR000847">
    <property type="entry name" value="LysR_HTH_N"/>
</dbReference>
<dbReference type="SUPFAM" id="SSF53850">
    <property type="entry name" value="Periplasmic binding protein-like II"/>
    <property type="match status" value="1"/>
</dbReference>
<dbReference type="PANTHER" id="PTHR30346:SF0">
    <property type="entry name" value="HCA OPERON TRANSCRIPTIONAL ACTIVATOR HCAR"/>
    <property type="match status" value="1"/>
</dbReference>
<dbReference type="GO" id="GO:0003677">
    <property type="term" value="F:DNA binding"/>
    <property type="evidence" value="ECO:0007669"/>
    <property type="project" value="UniProtKB-KW"/>
</dbReference>